<keyword evidence="2" id="KW-1185">Reference proteome</keyword>
<organism evidence="1 2">
    <name type="scientific">Saguinus oedipus</name>
    <name type="common">Cotton-top tamarin</name>
    <name type="synonym">Oedipomidas oedipus</name>
    <dbReference type="NCBI Taxonomy" id="9490"/>
    <lineage>
        <taxon>Eukaryota</taxon>
        <taxon>Metazoa</taxon>
        <taxon>Chordata</taxon>
        <taxon>Craniata</taxon>
        <taxon>Vertebrata</taxon>
        <taxon>Euteleostomi</taxon>
        <taxon>Mammalia</taxon>
        <taxon>Eutheria</taxon>
        <taxon>Euarchontoglires</taxon>
        <taxon>Primates</taxon>
        <taxon>Haplorrhini</taxon>
        <taxon>Platyrrhini</taxon>
        <taxon>Cebidae</taxon>
        <taxon>Callitrichinae</taxon>
        <taxon>Saguinus</taxon>
    </lineage>
</organism>
<dbReference type="SMART" id="SM00015">
    <property type="entry name" value="IQ"/>
    <property type="match status" value="2"/>
</dbReference>
<evidence type="ECO:0000313" key="2">
    <source>
        <dbReference type="Proteomes" id="UP001266305"/>
    </source>
</evidence>
<proteinExistence type="predicted"/>
<name>A0ABQ9U4D7_SAGOE</name>
<gene>
    <name evidence="1" type="primary">IQCF5</name>
    <name evidence="1" type="ORF">P7K49_030506</name>
</gene>
<evidence type="ECO:0000313" key="1">
    <source>
        <dbReference type="EMBL" id="KAK2091222.1"/>
    </source>
</evidence>
<dbReference type="InterPro" id="IPR027417">
    <property type="entry name" value="P-loop_NTPase"/>
</dbReference>
<reference evidence="1 2" key="1">
    <citation type="submission" date="2023-05" db="EMBL/GenBank/DDBJ databases">
        <title>B98-5 Cell Line De Novo Hybrid Assembly: An Optical Mapping Approach.</title>
        <authorList>
            <person name="Kananen K."/>
            <person name="Auerbach J.A."/>
            <person name="Kautto E."/>
            <person name="Blachly J.S."/>
        </authorList>
    </citation>
    <scope>NUCLEOTIDE SEQUENCE [LARGE SCALE GENOMIC DNA]</scope>
    <source>
        <strain evidence="1">B95-8</strain>
        <tissue evidence="1">Cell line</tissue>
    </source>
</reference>
<dbReference type="Pfam" id="PF00612">
    <property type="entry name" value="IQ"/>
    <property type="match status" value="2"/>
</dbReference>
<dbReference type="PANTHER" id="PTHR21633">
    <property type="entry name" value="IQ MOTIF CONTAINING F"/>
    <property type="match status" value="1"/>
</dbReference>
<dbReference type="InterPro" id="IPR000048">
    <property type="entry name" value="IQ_motif_EF-hand-BS"/>
</dbReference>
<dbReference type="Gene3D" id="1.20.5.190">
    <property type="match status" value="2"/>
</dbReference>
<comment type="caution">
    <text evidence="1">The sequence shown here is derived from an EMBL/GenBank/DDBJ whole genome shotgun (WGS) entry which is preliminary data.</text>
</comment>
<dbReference type="Proteomes" id="UP001266305">
    <property type="component" value="Unassembled WGS sequence"/>
</dbReference>
<sequence length="190" mass="22835">MIIRDNDEITMIEHSWKEQRGEEGSDSIANTLTPTWPHAYPQLCPKEKIIMTERSAAVFIQAWWRGTLVRRTLLHAALRAWIIQCWWRQVLAKLLAKRQRMVLEIYVQREWAAVRLQSWVRMWRVRRRYCRLLNAVRIIQVYWRWHSCHSRGFIEGHYELKENQLNVQLEISLGSQACKVQQCISLPLKE</sequence>
<dbReference type="InterPro" id="IPR039887">
    <property type="entry name" value="IQCF"/>
</dbReference>
<protein>
    <submittedName>
        <fullName evidence="1">IQ domain-containing protein F5</fullName>
    </submittedName>
</protein>
<accession>A0ABQ9U4D7</accession>
<dbReference type="SUPFAM" id="SSF52540">
    <property type="entry name" value="P-loop containing nucleoside triphosphate hydrolases"/>
    <property type="match status" value="1"/>
</dbReference>
<dbReference type="EMBL" id="JASSZA010000016">
    <property type="protein sequence ID" value="KAK2091222.1"/>
    <property type="molecule type" value="Genomic_DNA"/>
</dbReference>
<dbReference type="PANTHER" id="PTHR21633:SF24">
    <property type="entry name" value="IQ DOMAIN-CONTAINING PROTEIN F5"/>
    <property type="match status" value="1"/>
</dbReference>
<dbReference type="PROSITE" id="PS50096">
    <property type="entry name" value="IQ"/>
    <property type="match status" value="2"/>
</dbReference>